<dbReference type="Pfam" id="PF00392">
    <property type="entry name" value="GntR"/>
    <property type="match status" value="1"/>
</dbReference>
<dbReference type="InterPro" id="IPR000524">
    <property type="entry name" value="Tscrpt_reg_HTH_GntR"/>
</dbReference>
<feature type="domain" description="HTH gntR-type" evidence="6">
    <location>
        <begin position="11"/>
        <end position="79"/>
    </location>
</feature>
<dbReference type="STRING" id="1480694.DC28_15075"/>
<keyword evidence="2" id="KW-0663">Pyridoxal phosphate</keyword>
<dbReference type="GO" id="GO:0030170">
    <property type="term" value="F:pyridoxal phosphate binding"/>
    <property type="evidence" value="ECO:0007669"/>
    <property type="project" value="InterPro"/>
</dbReference>
<protein>
    <recommendedName>
        <fullName evidence="6">HTH gntR-type domain-containing protein</fullName>
    </recommendedName>
</protein>
<keyword evidence="5" id="KW-0804">Transcription</keyword>
<keyword evidence="4" id="KW-0238">DNA-binding</keyword>
<dbReference type="Gene3D" id="3.40.640.10">
    <property type="entry name" value="Type I PLP-dependent aspartate aminotransferase-like (Major domain)"/>
    <property type="match status" value="1"/>
</dbReference>
<evidence type="ECO:0000256" key="3">
    <source>
        <dbReference type="ARBA" id="ARBA00023015"/>
    </source>
</evidence>
<accession>A0A098QTH0</accession>
<evidence type="ECO:0000256" key="2">
    <source>
        <dbReference type="ARBA" id="ARBA00022898"/>
    </source>
</evidence>
<comment type="similarity">
    <text evidence="1">In the C-terminal section; belongs to the class-I pyridoxal-phosphate-dependent aminotransferase family.</text>
</comment>
<dbReference type="Pfam" id="PF00155">
    <property type="entry name" value="Aminotran_1_2"/>
    <property type="match status" value="1"/>
</dbReference>
<keyword evidence="8" id="KW-1185">Reference proteome</keyword>
<dbReference type="SUPFAM" id="SSF53383">
    <property type="entry name" value="PLP-dependent transferases"/>
    <property type="match status" value="1"/>
</dbReference>
<dbReference type="PROSITE" id="PS50949">
    <property type="entry name" value="HTH_GNTR"/>
    <property type="match status" value="1"/>
</dbReference>
<evidence type="ECO:0000313" key="7">
    <source>
        <dbReference type="EMBL" id="KGE70806.1"/>
    </source>
</evidence>
<keyword evidence="3" id="KW-0805">Transcription regulation</keyword>
<dbReference type="InterPro" id="IPR004839">
    <property type="entry name" value="Aminotransferase_I/II_large"/>
</dbReference>
<dbReference type="InterPro" id="IPR036390">
    <property type="entry name" value="WH_DNA-bd_sf"/>
</dbReference>
<dbReference type="AlphaFoldDB" id="A0A098QTH0"/>
<dbReference type="InterPro" id="IPR036388">
    <property type="entry name" value="WH-like_DNA-bd_sf"/>
</dbReference>
<dbReference type="PANTHER" id="PTHR46577:SF2">
    <property type="entry name" value="TRANSCRIPTIONAL REGULATORY PROTEIN"/>
    <property type="match status" value="1"/>
</dbReference>
<dbReference type="InterPro" id="IPR015422">
    <property type="entry name" value="PyrdxlP-dep_Trfase_small"/>
</dbReference>
<dbReference type="OrthoDB" id="9802328at2"/>
<dbReference type="SUPFAM" id="SSF46785">
    <property type="entry name" value="Winged helix' DNA-binding domain"/>
    <property type="match status" value="1"/>
</dbReference>
<dbReference type="Gene3D" id="3.90.1150.10">
    <property type="entry name" value="Aspartate Aminotransferase, domain 1"/>
    <property type="match status" value="1"/>
</dbReference>
<dbReference type="RefSeq" id="WP_037550316.1">
    <property type="nucleotide sequence ID" value="NZ_JNUP01000072.1"/>
</dbReference>
<dbReference type="InterPro" id="IPR015424">
    <property type="entry name" value="PyrdxlP-dep_Trfase"/>
</dbReference>
<dbReference type="InterPro" id="IPR051446">
    <property type="entry name" value="HTH_trans_reg/aminotransferase"/>
</dbReference>
<dbReference type="SMART" id="SM00345">
    <property type="entry name" value="HTH_GNTR"/>
    <property type="match status" value="1"/>
</dbReference>
<gene>
    <name evidence="7" type="ORF">DC28_15075</name>
</gene>
<dbReference type="Proteomes" id="UP000029692">
    <property type="component" value="Unassembled WGS sequence"/>
</dbReference>
<dbReference type="GO" id="GO:0003677">
    <property type="term" value="F:DNA binding"/>
    <property type="evidence" value="ECO:0007669"/>
    <property type="project" value="UniProtKB-KW"/>
</dbReference>
<evidence type="ECO:0000259" key="6">
    <source>
        <dbReference type="PROSITE" id="PS50949"/>
    </source>
</evidence>
<organism evidence="7 8">
    <name type="scientific">Spirochaeta lutea</name>
    <dbReference type="NCBI Taxonomy" id="1480694"/>
    <lineage>
        <taxon>Bacteria</taxon>
        <taxon>Pseudomonadati</taxon>
        <taxon>Spirochaetota</taxon>
        <taxon>Spirochaetia</taxon>
        <taxon>Spirochaetales</taxon>
        <taxon>Spirochaetaceae</taxon>
        <taxon>Spirochaeta</taxon>
    </lineage>
</organism>
<dbReference type="EMBL" id="JNUP01000072">
    <property type="protein sequence ID" value="KGE70806.1"/>
    <property type="molecule type" value="Genomic_DNA"/>
</dbReference>
<reference evidence="7 8" key="1">
    <citation type="submission" date="2014-05" db="EMBL/GenBank/DDBJ databases">
        <title>De novo Genome Sequence of Spirocheata sp.</title>
        <authorList>
            <person name="Shivani Y."/>
            <person name="Subhash Y."/>
            <person name="Tushar L."/>
            <person name="Sasikala C."/>
            <person name="Ramana C.V."/>
        </authorList>
    </citation>
    <scope>NUCLEOTIDE SEQUENCE [LARGE SCALE GENOMIC DNA]</scope>
    <source>
        <strain evidence="7 8">JC230</strain>
    </source>
</reference>
<dbReference type="InterPro" id="IPR015421">
    <property type="entry name" value="PyrdxlP-dep_Trfase_major"/>
</dbReference>
<evidence type="ECO:0000313" key="8">
    <source>
        <dbReference type="Proteomes" id="UP000029692"/>
    </source>
</evidence>
<dbReference type="PANTHER" id="PTHR46577">
    <property type="entry name" value="HTH-TYPE TRANSCRIPTIONAL REGULATORY PROTEIN GABR"/>
    <property type="match status" value="1"/>
</dbReference>
<name>A0A098QTH0_9SPIO</name>
<dbReference type="CDD" id="cd00609">
    <property type="entry name" value="AAT_like"/>
    <property type="match status" value="1"/>
</dbReference>
<dbReference type="eggNOG" id="COG1167">
    <property type="taxonomic scope" value="Bacteria"/>
</dbReference>
<evidence type="ECO:0000256" key="4">
    <source>
        <dbReference type="ARBA" id="ARBA00023125"/>
    </source>
</evidence>
<evidence type="ECO:0000256" key="5">
    <source>
        <dbReference type="ARBA" id="ARBA00023163"/>
    </source>
</evidence>
<evidence type="ECO:0000256" key="1">
    <source>
        <dbReference type="ARBA" id="ARBA00005384"/>
    </source>
</evidence>
<dbReference type="CDD" id="cd07377">
    <property type="entry name" value="WHTH_GntR"/>
    <property type="match status" value="1"/>
</dbReference>
<comment type="caution">
    <text evidence="7">The sequence shown here is derived from an EMBL/GenBank/DDBJ whole genome shotgun (WGS) entry which is preliminary data.</text>
</comment>
<dbReference type="GO" id="GO:0003700">
    <property type="term" value="F:DNA-binding transcription factor activity"/>
    <property type="evidence" value="ECO:0007669"/>
    <property type="project" value="InterPro"/>
</dbReference>
<sequence>MKSDVTQTRRLPKYRQAAEYIENLINKGSLKPGDAIPSLRTLASTLGIGLNTVRDAYWDLERRGIIITLPQSGHYVRSREKALKPSTTAISHPTEVSLCRIYDQHVNRVKSGASAALSIVQLDSQLWPSWKSMVRWAGQLPGISEQRLLEYAMAPGLPVLQKALARQFSLWGLAVEPETILITGGCNEAISLTLGLLCKPGDVVVVESPLYFAFLSLLKHLDVQIIEIPNHPETGLNLDILEFVLSRQPVRAVLCSPNFSNPLGCLMPEDHKLRLIKLARQYNTLIVEDDIYGDLPHRGSRPKPLKAFDLEDRVIYCSSCSKTIAPGLRVGWIINKAYFDALAARKTMMNLASSTPSQAMLAGFLESRSYDRYLRRIRRIISGNCNAIRQVILREFPQGTAVSSPQGGLALWAELPREVDCGYLYDRAIREDILLAPGMLFTVNAGLSSCLRINIGVWNPRVEAVLIRVGALAREIAATTTGAH</sequence>
<dbReference type="Gene3D" id="1.10.10.10">
    <property type="entry name" value="Winged helix-like DNA-binding domain superfamily/Winged helix DNA-binding domain"/>
    <property type="match status" value="1"/>
</dbReference>
<proteinExistence type="inferred from homology"/>